<dbReference type="PANTHER" id="PTHR31900:SF34">
    <property type="entry name" value="EMB|CAB62440.1-RELATED"/>
    <property type="match status" value="1"/>
</dbReference>
<dbReference type="InterPro" id="IPR055411">
    <property type="entry name" value="LRR_FXL15/At3g58940/PEG3-like"/>
</dbReference>
<dbReference type="PANTHER" id="PTHR31900">
    <property type="entry name" value="F-BOX/RNI SUPERFAMILY PROTEIN-RELATED"/>
    <property type="match status" value="1"/>
</dbReference>
<dbReference type="Proteomes" id="UP000266723">
    <property type="component" value="Unassembled WGS sequence"/>
</dbReference>
<dbReference type="Pfam" id="PF24758">
    <property type="entry name" value="LRR_At5g56370"/>
    <property type="match status" value="1"/>
</dbReference>
<dbReference type="InterPro" id="IPR050232">
    <property type="entry name" value="FBL13/AtMIF1-like"/>
</dbReference>
<dbReference type="Pfam" id="PF08387">
    <property type="entry name" value="FBD"/>
    <property type="match status" value="1"/>
</dbReference>
<keyword evidence="3" id="KW-1185">Reference proteome</keyword>
<dbReference type="SMART" id="SM00579">
    <property type="entry name" value="FBD"/>
    <property type="match status" value="1"/>
</dbReference>
<evidence type="ECO:0000313" key="3">
    <source>
        <dbReference type="Proteomes" id="UP000266723"/>
    </source>
</evidence>
<protein>
    <recommendedName>
        <fullName evidence="1">FBD domain-containing protein</fullName>
    </recommendedName>
</protein>
<evidence type="ECO:0000259" key="1">
    <source>
        <dbReference type="SMART" id="SM00579"/>
    </source>
</evidence>
<feature type="domain" description="FBD" evidence="1">
    <location>
        <begin position="249"/>
        <end position="321"/>
    </location>
</feature>
<gene>
    <name evidence="2" type="ORF">DY000_02013199</name>
</gene>
<name>A0ABQ7D5J9_BRACR</name>
<dbReference type="InterPro" id="IPR006566">
    <property type="entry name" value="FBD"/>
</dbReference>
<proteinExistence type="predicted"/>
<comment type="caution">
    <text evidence="2">The sequence shown here is derived from an EMBL/GenBank/DDBJ whole genome shotgun (WGS) entry which is preliminary data.</text>
</comment>
<accession>A0ABQ7D5J9</accession>
<organism evidence="2 3">
    <name type="scientific">Brassica cretica</name>
    <name type="common">Mustard</name>
    <dbReference type="NCBI Taxonomy" id="69181"/>
    <lineage>
        <taxon>Eukaryota</taxon>
        <taxon>Viridiplantae</taxon>
        <taxon>Streptophyta</taxon>
        <taxon>Embryophyta</taxon>
        <taxon>Tracheophyta</taxon>
        <taxon>Spermatophyta</taxon>
        <taxon>Magnoliopsida</taxon>
        <taxon>eudicotyledons</taxon>
        <taxon>Gunneridae</taxon>
        <taxon>Pentapetalae</taxon>
        <taxon>rosids</taxon>
        <taxon>malvids</taxon>
        <taxon>Brassicales</taxon>
        <taxon>Brassicaceae</taxon>
        <taxon>Brassiceae</taxon>
        <taxon>Brassica</taxon>
    </lineage>
</organism>
<evidence type="ECO:0000313" key="2">
    <source>
        <dbReference type="EMBL" id="KAF3566325.1"/>
    </source>
</evidence>
<dbReference type="EMBL" id="QGKV02000759">
    <property type="protein sequence ID" value="KAF3566325.1"/>
    <property type="molecule type" value="Genomic_DNA"/>
</dbReference>
<sequence length="325" mass="37799">MILSKRWRTIWTEVPRLEYEDIVSNTNSEQKSVWWFLEKSLQLHKAPILESLCIQLKEICPTNVDVAKLVAQAVDRSLRRLLFHLSWLEKPTSMPNRLYTCETLTELELFNKIILDVPPSVCLPSLAKLFLFCVVYKDDVSLVRLLSNCPVLRILLVIRSEEDGNAKKYTVKVPSLEEFTYLYKRPLSLAENTRFCVDPTTSLSFNLTITPCDSGWLEQLMLMLKSNHELKSLAIKSSYIITQPDHVPKCLASHLEFFKWRSYNDIKEEREFVAFILANSKCLKKAEFVMPNSKNIYDENNICEELKSMFKISPSCQITFTFIHI</sequence>
<reference evidence="2 3" key="1">
    <citation type="journal article" date="2020" name="BMC Genomics">
        <title>Intraspecific diversification of the crop wild relative Brassica cretica Lam. using demographic model selection.</title>
        <authorList>
            <person name="Kioukis A."/>
            <person name="Michalopoulou V.A."/>
            <person name="Briers L."/>
            <person name="Pirintsos S."/>
            <person name="Studholme D.J."/>
            <person name="Pavlidis P."/>
            <person name="Sarris P.F."/>
        </authorList>
    </citation>
    <scope>NUCLEOTIDE SEQUENCE [LARGE SCALE GENOMIC DNA]</scope>
    <source>
        <strain evidence="3">cv. PFS-1207/04</strain>
    </source>
</reference>